<evidence type="ECO:0000313" key="10">
    <source>
        <dbReference type="Proteomes" id="UP000289856"/>
    </source>
</evidence>
<gene>
    <name evidence="9" type="ORF">KCTCHS21_48840</name>
</gene>
<feature type="domain" description="ABC transmembrane type-1" evidence="8">
    <location>
        <begin position="75"/>
        <end position="287"/>
    </location>
</feature>
<evidence type="ECO:0000256" key="7">
    <source>
        <dbReference type="RuleBase" id="RU363032"/>
    </source>
</evidence>
<evidence type="ECO:0000259" key="8">
    <source>
        <dbReference type="PROSITE" id="PS50928"/>
    </source>
</evidence>
<dbReference type="SUPFAM" id="SSF161098">
    <property type="entry name" value="MetI-like"/>
    <property type="match status" value="1"/>
</dbReference>
<comment type="subcellular location">
    <subcellularLocation>
        <location evidence="1 7">Cell membrane</location>
        <topology evidence="1 7">Multi-pass membrane protein</topology>
    </subcellularLocation>
</comment>
<keyword evidence="2 7" id="KW-0813">Transport</keyword>
<sequence length="298" mass="33791">MNMVPGWSEKLRRNGFGWGLVLPSLLFLCLFTFYPMLKSVWLSMYEKNLATPEPLFVGFDNYVNLLNDQVFKKVFFNNIWFAIGTVPVSLVLAFLMALFADKAMKGRGLSRLAFFYPNMIPMIAVANIWLFLYTPHFGLFAKLASWIADQPVNLLGNPSTVMGALIFMMVWKEAGYFMIFYLAGMQQIPKDLYEAASVNGVGALAAIRRITIPLTMPTTLFVAVVAITNAFKLVDHLWIMTKGGPNNSSNLLLYYIYDTTFNFYDQGMAATMTVVMIALLLVISSLQFFGWDRKIHYE</sequence>
<evidence type="ECO:0000256" key="1">
    <source>
        <dbReference type="ARBA" id="ARBA00004651"/>
    </source>
</evidence>
<evidence type="ECO:0000313" key="9">
    <source>
        <dbReference type="EMBL" id="BBI35485.1"/>
    </source>
</evidence>
<feature type="transmembrane region" description="Helical" evidence="7">
    <location>
        <begin position="79"/>
        <end position="100"/>
    </location>
</feature>
<feature type="transmembrane region" description="Helical" evidence="7">
    <location>
        <begin position="161"/>
        <end position="183"/>
    </location>
</feature>
<evidence type="ECO:0000256" key="2">
    <source>
        <dbReference type="ARBA" id="ARBA00022448"/>
    </source>
</evidence>
<dbReference type="Gene3D" id="1.10.3720.10">
    <property type="entry name" value="MetI-like"/>
    <property type="match status" value="1"/>
</dbReference>
<feature type="transmembrane region" description="Helical" evidence="7">
    <location>
        <begin position="268"/>
        <end position="289"/>
    </location>
</feature>
<comment type="similarity">
    <text evidence="7">Belongs to the binding-protein-dependent transport system permease family.</text>
</comment>
<evidence type="ECO:0000256" key="4">
    <source>
        <dbReference type="ARBA" id="ARBA00022692"/>
    </source>
</evidence>
<dbReference type="PANTHER" id="PTHR30193:SF37">
    <property type="entry name" value="INNER MEMBRANE ABC TRANSPORTER PERMEASE PROTEIN YCJO"/>
    <property type="match status" value="1"/>
</dbReference>
<evidence type="ECO:0000256" key="5">
    <source>
        <dbReference type="ARBA" id="ARBA00022989"/>
    </source>
</evidence>
<proteinExistence type="inferred from homology"/>
<dbReference type="KEGG" id="cohn:KCTCHS21_48840"/>
<dbReference type="EMBL" id="AP019400">
    <property type="protein sequence ID" value="BBI35485.1"/>
    <property type="molecule type" value="Genomic_DNA"/>
</dbReference>
<dbReference type="PANTHER" id="PTHR30193">
    <property type="entry name" value="ABC TRANSPORTER PERMEASE PROTEIN"/>
    <property type="match status" value="1"/>
</dbReference>
<name>A0A3T1DC21_9BACL</name>
<evidence type="ECO:0000256" key="6">
    <source>
        <dbReference type="ARBA" id="ARBA00023136"/>
    </source>
</evidence>
<dbReference type="AlphaFoldDB" id="A0A3T1DC21"/>
<protein>
    <submittedName>
        <fullName evidence="9">ABC transporter permease</fullName>
    </submittedName>
</protein>
<feature type="transmembrane region" description="Helical" evidence="7">
    <location>
        <begin position="16"/>
        <end position="37"/>
    </location>
</feature>
<keyword evidence="3" id="KW-1003">Cell membrane</keyword>
<evidence type="ECO:0000256" key="3">
    <source>
        <dbReference type="ARBA" id="ARBA00022475"/>
    </source>
</evidence>
<dbReference type="InterPro" id="IPR000515">
    <property type="entry name" value="MetI-like"/>
</dbReference>
<keyword evidence="10" id="KW-1185">Reference proteome</keyword>
<dbReference type="InterPro" id="IPR035906">
    <property type="entry name" value="MetI-like_sf"/>
</dbReference>
<dbReference type="GO" id="GO:0005886">
    <property type="term" value="C:plasma membrane"/>
    <property type="evidence" value="ECO:0007669"/>
    <property type="project" value="UniProtKB-SubCell"/>
</dbReference>
<organism evidence="9 10">
    <name type="scientific">Cohnella abietis</name>
    <dbReference type="NCBI Taxonomy" id="2507935"/>
    <lineage>
        <taxon>Bacteria</taxon>
        <taxon>Bacillati</taxon>
        <taxon>Bacillota</taxon>
        <taxon>Bacilli</taxon>
        <taxon>Bacillales</taxon>
        <taxon>Paenibacillaceae</taxon>
        <taxon>Cohnella</taxon>
    </lineage>
</organism>
<keyword evidence="4 7" id="KW-0812">Transmembrane</keyword>
<keyword evidence="5 7" id="KW-1133">Transmembrane helix</keyword>
<dbReference type="InterPro" id="IPR051393">
    <property type="entry name" value="ABC_transporter_permease"/>
</dbReference>
<dbReference type="Proteomes" id="UP000289856">
    <property type="component" value="Chromosome"/>
</dbReference>
<accession>A0A3T1DC21</accession>
<feature type="transmembrane region" description="Helical" evidence="7">
    <location>
        <begin position="112"/>
        <end position="132"/>
    </location>
</feature>
<dbReference type="PROSITE" id="PS50928">
    <property type="entry name" value="ABC_TM1"/>
    <property type="match status" value="1"/>
</dbReference>
<keyword evidence="6 7" id="KW-0472">Membrane</keyword>
<reference evidence="9 10" key="1">
    <citation type="submission" date="2019-01" db="EMBL/GenBank/DDBJ databases">
        <title>Complete genome sequence of Cohnella hallensis HS21 isolated from Korean fir (Abies koreana) rhizospheric soil.</title>
        <authorList>
            <person name="Jiang L."/>
            <person name="Kang S.W."/>
            <person name="Kim S."/>
            <person name="Jung J."/>
            <person name="Kim C.Y."/>
            <person name="Kim D.H."/>
            <person name="Kim S.W."/>
            <person name="Lee J."/>
        </authorList>
    </citation>
    <scope>NUCLEOTIDE SEQUENCE [LARGE SCALE GENOMIC DNA]</scope>
    <source>
        <strain evidence="9 10">HS21</strain>
    </source>
</reference>
<dbReference type="CDD" id="cd06261">
    <property type="entry name" value="TM_PBP2"/>
    <property type="match status" value="1"/>
</dbReference>
<dbReference type="Pfam" id="PF00528">
    <property type="entry name" value="BPD_transp_1"/>
    <property type="match status" value="1"/>
</dbReference>
<dbReference type="GO" id="GO:0055085">
    <property type="term" value="P:transmembrane transport"/>
    <property type="evidence" value="ECO:0007669"/>
    <property type="project" value="InterPro"/>
</dbReference>